<protein>
    <submittedName>
        <fullName evidence="2">CsbD family protein</fullName>
    </submittedName>
</protein>
<sequence length="71" mass="7717">MAENTRDQDTSAEDLKGRVKEAVGAVTGADSVAREGQAQQGKASKEDEARRKEEEAEQARAQAERKSAQEK</sequence>
<proteinExistence type="predicted"/>
<feature type="compositionally biased region" description="Basic and acidic residues" evidence="1">
    <location>
        <begin position="43"/>
        <end position="71"/>
    </location>
</feature>
<dbReference type="InterPro" id="IPR036629">
    <property type="entry name" value="YjbJ_sf"/>
</dbReference>
<dbReference type="RefSeq" id="WP_337697546.1">
    <property type="nucleotide sequence ID" value="NZ_JBBEGN010000017.1"/>
</dbReference>
<dbReference type="SUPFAM" id="SSF69047">
    <property type="entry name" value="Hypothetical protein YjbJ"/>
    <property type="match status" value="1"/>
</dbReference>
<gene>
    <name evidence="2" type="ORF">WCD74_24640</name>
</gene>
<feature type="compositionally biased region" description="Basic and acidic residues" evidence="1">
    <location>
        <begin position="1"/>
        <end position="21"/>
    </location>
</feature>
<evidence type="ECO:0000313" key="3">
    <source>
        <dbReference type="Proteomes" id="UP001385809"/>
    </source>
</evidence>
<feature type="region of interest" description="Disordered" evidence="1">
    <location>
        <begin position="1"/>
        <end position="71"/>
    </location>
</feature>
<accession>A0ABU8MVG0</accession>
<name>A0ABU8MVG0_9PSEU</name>
<reference evidence="2 3" key="1">
    <citation type="submission" date="2024-03" db="EMBL/GenBank/DDBJ databases">
        <title>Actinomycetospora sp. OC33-EN08, a novel actinomycete isolated from wild orchid (Aerides multiflora).</title>
        <authorList>
            <person name="Suriyachadkun C."/>
        </authorList>
    </citation>
    <scope>NUCLEOTIDE SEQUENCE [LARGE SCALE GENOMIC DNA]</scope>
    <source>
        <strain evidence="2 3">OC33-EN08</strain>
    </source>
</reference>
<organism evidence="2 3">
    <name type="scientific">Actinomycetospora aurantiaca</name>
    <dbReference type="NCBI Taxonomy" id="3129233"/>
    <lineage>
        <taxon>Bacteria</taxon>
        <taxon>Bacillati</taxon>
        <taxon>Actinomycetota</taxon>
        <taxon>Actinomycetes</taxon>
        <taxon>Pseudonocardiales</taxon>
        <taxon>Pseudonocardiaceae</taxon>
        <taxon>Actinomycetospora</taxon>
    </lineage>
</organism>
<dbReference type="EMBL" id="JBBEGN010000017">
    <property type="protein sequence ID" value="MEJ2870974.1"/>
    <property type="molecule type" value="Genomic_DNA"/>
</dbReference>
<comment type="caution">
    <text evidence="2">The sequence shown here is derived from an EMBL/GenBank/DDBJ whole genome shotgun (WGS) entry which is preliminary data.</text>
</comment>
<dbReference type="Proteomes" id="UP001385809">
    <property type="component" value="Unassembled WGS sequence"/>
</dbReference>
<evidence type="ECO:0000256" key="1">
    <source>
        <dbReference type="SAM" id="MobiDB-lite"/>
    </source>
</evidence>
<evidence type="ECO:0000313" key="2">
    <source>
        <dbReference type="EMBL" id="MEJ2870974.1"/>
    </source>
</evidence>
<keyword evidence="3" id="KW-1185">Reference proteome</keyword>